<dbReference type="InterPro" id="IPR008145">
    <property type="entry name" value="GK/Ca_channel_bsu"/>
</dbReference>
<reference evidence="15 16" key="1">
    <citation type="submission" date="2018-04" db="EMBL/GenBank/DDBJ databases">
        <title>Genomic Encyclopedia of Archaeal and Bacterial Type Strains, Phase II (KMG-II): from individual species to whole genera.</title>
        <authorList>
            <person name="Goeker M."/>
        </authorList>
    </citation>
    <scope>NUCLEOTIDE SEQUENCE [LARGE SCALE GENOMIC DNA]</scope>
    <source>
        <strain evidence="15 16">DSM 28823</strain>
    </source>
</reference>
<organism evidence="15 16">
    <name type="scientific">Mangrovibacterium marinum</name>
    <dbReference type="NCBI Taxonomy" id="1639118"/>
    <lineage>
        <taxon>Bacteria</taxon>
        <taxon>Pseudomonadati</taxon>
        <taxon>Bacteroidota</taxon>
        <taxon>Bacteroidia</taxon>
        <taxon>Marinilabiliales</taxon>
        <taxon>Prolixibacteraceae</taxon>
        <taxon>Mangrovibacterium</taxon>
    </lineage>
</organism>
<evidence type="ECO:0000256" key="10">
    <source>
        <dbReference type="ARBA" id="ARBA00022840"/>
    </source>
</evidence>
<evidence type="ECO:0000256" key="1">
    <source>
        <dbReference type="ARBA" id="ARBA00003531"/>
    </source>
</evidence>
<keyword evidence="9 13" id="KW-0418">Kinase</keyword>
<keyword evidence="16" id="KW-1185">Reference proteome</keyword>
<evidence type="ECO:0000256" key="12">
    <source>
        <dbReference type="ARBA" id="ARBA00048594"/>
    </source>
</evidence>
<evidence type="ECO:0000256" key="13">
    <source>
        <dbReference type="HAMAP-Rule" id="MF_00328"/>
    </source>
</evidence>
<keyword evidence="10 13" id="KW-0067">ATP-binding</keyword>
<comment type="catalytic activity">
    <reaction evidence="12 13">
        <text>GMP + ATP = GDP + ADP</text>
        <dbReference type="Rhea" id="RHEA:20780"/>
        <dbReference type="ChEBI" id="CHEBI:30616"/>
        <dbReference type="ChEBI" id="CHEBI:58115"/>
        <dbReference type="ChEBI" id="CHEBI:58189"/>
        <dbReference type="ChEBI" id="CHEBI:456216"/>
        <dbReference type="EC" id="2.7.4.8"/>
    </reaction>
</comment>
<dbReference type="FunFam" id="3.30.63.10:FF:000005">
    <property type="entry name" value="Guanylate kinase"/>
    <property type="match status" value="1"/>
</dbReference>
<protein>
    <recommendedName>
        <fullName evidence="5 13">Guanylate kinase</fullName>
        <ecNumber evidence="4 13">2.7.4.8</ecNumber>
    </recommendedName>
    <alternativeName>
        <fullName evidence="11 13">GMP kinase</fullName>
    </alternativeName>
</protein>
<dbReference type="InterPro" id="IPR008144">
    <property type="entry name" value="Guanylate_kin-like_dom"/>
</dbReference>
<dbReference type="GO" id="GO:0004385">
    <property type="term" value="F:GMP kinase activity"/>
    <property type="evidence" value="ECO:0007669"/>
    <property type="project" value="UniProtKB-UniRule"/>
</dbReference>
<dbReference type="CDD" id="cd00071">
    <property type="entry name" value="GMPK"/>
    <property type="match status" value="1"/>
</dbReference>
<keyword evidence="7 13" id="KW-0808">Transferase</keyword>
<name>A0A2T5C4X9_9BACT</name>
<evidence type="ECO:0000313" key="15">
    <source>
        <dbReference type="EMBL" id="PTN09928.1"/>
    </source>
</evidence>
<dbReference type="GO" id="GO:0005829">
    <property type="term" value="C:cytosol"/>
    <property type="evidence" value="ECO:0007669"/>
    <property type="project" value="TreeGrafter"/>
</dbReference>
<dbReference type="AlphaFoldDB" id="A0A2T5C4X9"/>
<accession>A0A2T5C4X9</accession>
<evidence type="ECO:0000256" key="2">
    <source>
        <dbReference type="ARBA" id="ARBA00004496"/>
    </source>
</evidence>
<dbReference type="OrthoDB" id="9808150at2"/>
<evidence type="ECO:0000256" key="6">
    <source>
        <dbReference type="ARBA" id="ARBA00022490"/>
    </source>
</evidence>
<comment type="caution">
    <text evidence="15">The sequence shown here is derived from an EMBL/GenBank/DDBJ whole genome shotgun (WGS) entry which is preliminary data.</text>
</comment>
<dbReference type="Gene3D" id="3.40.50.300">
    <property type="entry name" value="P-loop containing nucleotide triphosphate hydrolases"/>
    <property type="match status" value="1"/>
</dbReference>
<dbReference type="GO" id="GO:0005524">
    <property type="term" value="F:ATP binding"/>
    <property type="evidence" value="ECO:0007669"/>
    <property type="project" value="UniProtKB-UniRule"/>
</dbReference>
<sequence length="190" mass="21569">MQKGKLIIFSAPSGAGKTTIVKHLLKQDFGLEFSISATSRAPRHTETNGVDYYFLSPDEFQRKVKADEFLEWEEVYKGTCYGTLKSEVERIREQGKHVIFDVDVVGGLNIKKYYGKEALAVFVQPPSIEELRNRLVGRSTDSAEVIDKRVEKAQYELSFAPKFDLVLVSEELRVTLANAEKLVTDFINEK</sequence>
<evidence type="ECO:0000256" key="3">
    <source>
        <dbReference type="ARBA" id="ARBA00005790"/>
    </source>
</evidence>
<dbReference type="RefSeq" id="WP_107821308.1">
    <property type="nucleotide sequence ID" value="NZ_OY782574.1"/>
</dbReference>
<keyword evidence="6 13" id="KW-0963">Cytoplasm</keyword>
<evidence type="ECO:0000256" key="4">
    <source>
        <dbReference type="ARBA" id="ARBA00012961"/>
    </source>
</evidence>
<evidence type="ECO:0000256" key="8">
    <source>
        <dbReference type="ARBA" id="ARBA00022741"/>
    </source>
</evidence>
<comment type="similarity">
    <text evidence="3 13">Belongs to the guanylate kinase family.</text>
</comment>
<dbReference type="PROSITE" id="PS00856">
    <property type="entry name" value="GUANYLATE_KINASE_1"/>
    <property type="match status" value="1"/>
</dbReference>
<evidence type="ECO:0000259" key="14">
    <source>
        <dbReference type="PROSITE" id="PS50052"/>
    </source>
</evidence>
<dbReference type="InterPro" id="IPR020590">
    <property type="entry name" value="Guanylate_kinase_CS"/>
</dbReference>
<evidence type="ECO:0000256" key="11">
    <source>
        <dbReference type="ARBA" id="ARBA00030128"/>
    </source>
</evidence>
<dbReference type="NCBIfam" id="TIGR03263">
    <property type="entry name" value="guanyl_kin"/>
    <property type="match status" value="1"/>
</dbReference>
<evidence type="ECO:0000256" key="9">
    <source>
        <dbReference type="ARBA" id="ARBA00022777"/>
    </source>
</evidence>
<dbReference type="SUPFAM" id="SSF52540">
    <property type="entry name" value="P-loop containing nucleoside triphosphate hydrolases"/>
    <property type="match status" value="1"/>
</dbReference>
<comment type="function">
    <text evidence="1 13">Essential for recycling GMP and indirectly, cGMP.</text>
</comment>
<dbReference type="Gene3D" id="3.30.63.10">
    <property type="entry name" value="Guanylate Kinase phosphate binding domain"/>
    <property type="match status" value="1"/>
</dbReference>
<evidence type="ECO:0000256" key="5">
    <source>
        <dbReference type="ARBA" id="ARBA00016296"/>
    </source>
</evidence>
<feature type="domain" description="Guanylate kinase-like" evidence="14">
    <location>
        <begin position="4"/>
        <end position="184"/>
    </location>
</feature>
<keyword evidence="8 13" id="KW-0547">Nucleotide-binding</keyword>
<comment type="subcellular location">
    <subcellularLocation>
        <location evidence="2 13">Cytoplasm</location>
    </subcellularLocation>
</comment>
<gene>
    <name evidence="13" type="primary">gmk</name>
    <name evidence="15" type="ORF">C8N47_103225</name>
</gene>
<proteinExistence type="inferred from homology"/>
<evidence type="ECO:0000313" key="16">
    <source>
        <dbReference type="Proteomes" id="UP000243525"/>
    </source>
</evidence>
<dbReference type="Proteomes" id="UP000243525">
    <property type="component" value="Unassembled WGS sequence"/>
</dbReference>
<dbReference type="Pfam" id="PF00625">
    <property type="entry name" value="Guanylate_kin"/>
    <property type="match status" value="1"/>
</dbReference>
<dbReference type="EC" id="2.7.4.8" evidence="4 13"/>
<feature type="binding site" evidence="13">
    <location>
        <begin position="11"/>
        <end position="18"/>
    </location>
    <ligand>
        <name>ATP</name>
        <dbReference type="ChEBI" id="CHEBI:30616"/>
    </ligand>
</feature>
<evidence type="ECO:0000256" key="7">
    <source>
        <dbReference type="ARBA" id="ARBA00022679"/>
    </source>
</evidence>
<dbReference type="PANTHER" id="PTHR23117">
    <property type="entry name" value="GUANYLATE KINASE-RELATED"/>
    <property type="match status" value="1"/>
</dbReference>
<dbReference type="InterPro" id="IPR017665">
    <property type="entry name" value="Guanylate_kinase"/>
</dbReference>
<dbReference type="PROSITE" id="PS50052">
    <property type="entry name" value="GUANYLATE_KINASE_2"/>
    <property type="match status" value="1"/>
</dbReference>
<dbReference type="EMBL" id="QAAD01000003">
    <property type="protein sequence ID" value="PTN09928.1"/>
    <property type="molecule type" value="Genomic_DNA"/>
</dbReference>
<dbReference type="InterPro" id="IPR027417">
    <property type="entry name" value="P-loop_NTPase"/>
</dbReference>
<dbReference type="PANTHER" id="PTHR23117:SF13">
    <property type="entry name" value="GUANYLATE KINASE"/>
    <property type="match status" value="1"/>
</dbReference>
<dbReference type="HAMAP" id="MF_00328">
    <property type="entry name" value="Guanylate_kinase"/>
    <property type="match status" value="1"/>
</dbReference>
<dbReference type="SMART" id="SM00072">
    <property type="entry name" value="GuKc"/>
    <property type="match status" value="1"/>
</dbReference>